<accession>A0A9W4GRG3</accession>
<sequence length="56" mass="5940">MLPAGRVIQAISIALDGRVCTTLGSPDREPGTPGTHTTFPGRRSYTRLNAPAPAHR</sequence>
<keyword evidence="3" id="KW-1185">Reference proteome</keyword>
<protein>
    <submittedName>
        <fullName evidence="2">Uncharacterized protein</fullName>
    </submittedName>
</protein>
<dbReference type="EMBL" id="CAJSLV010000054">
    <property type="protein sequence ID" value="CAG6394291.1"/>
    <property type="molecule type" value="Genomic_DNA"/>
</dbReference>
<dbReference type="AlphaFoldDB" id="A0A9W4GRG3"/>
<gene>
    <name evidence="2" type="ORF">SCOCK_250110</name>
</gene>
<feature type="region of interest" description="Disordered" evidence="1">
    <location>
        <begin position="22"/>
        <end position="56"/>
    </location>
</feature>
<comment type="caution">
    <text evidence="2">The sequence shown here is derived from an EMBL/GenBank/DDBJ whole genome shotgun (WGS) entry which is preliminary data.</text>
</comment>
<organism evidence="2 3">
    <name type="scientific">Actinacidiphila cocklensis</name>
    <dbReference type="NCBI Taxonomy" id="887465"/>
    <lineage>
        <taxon>Bacteria</taxon>
        <taxon>Bacillati</taxon>
        <taxon>Actinomycetota</taxon>
        <taxon>Actinomycetes</taxon>
        <taxon>Kitasatosporales</taxon>
        <taxon>Streptomycetaceae</taxon>
        <taxon>Actinacidiphila</taxon>
    </lineage>
</organism>
<feature type="compositionally biased region" description="Low complexity" evidence="1">
    <location>
        <begin position="31"/>
        <end position="41"/>
    </location>
</feature>
<name>A0A9W4GRG3_9ACTN</name>
<proteinExistence type="predicted"/>
<evidence type="ECO:0000313" key="2">
    <source>
        <dbReference type="EMBL" id="CAG6394291.1"/>
    </source>
</evidence>
<dbReference type="Proteomes" id="UP001152519">
    <property type="component" value="Unassembled WGS sequence"/>
</dbReference>
<reference evidence="2" key="1">
    <citation type="submission" date="2021-05" db="EMBL/GenBank/DDBJ databases">
        <authorList>
            <person name="Arsene-Ploetze F."/>
        </authorList>
    </citation>
    <scope>NUCLEOTIDE SEQUENCE</scope>
    <source>
        <strain evidence="2">DSM 42138</strain>
    </source>
</reference>
<evidence type="ECO:0000256" key="1">
    <source>
        <dbReference type="SAM" id="MobiDB-lite"/>
    </source>
</evidence>
<evidence type="ECO:0000313" key="3">
    <source>
        <dbReference type="Proteomes" id="UP001152519"/>
    </source>
</evidence>